<keyword evidence="2 5" id="KW-0812">Transmembrane</keyword>
<dbReference type="Gene3D" id="2.40.50.140">
    <property type="entry name" value="Nucleic acid-binding proteins"/>
    <property type="match status" value="1"/>
</dbReference>
<feature type="transmembrane region" description="Helical" evidence="5">
    <location>
        <begin position="6"/>
        <end position="25"/>
    </location>
</feature>
<protein>
    <recommendedName>
        <fullName evidence="6">NfeD-like C-terminal domain-containing protein</fullName>
    </recommendedName>
</protein>
<sequence length="157" mass="16722">MMAWAILILIIAIGLGLIIVEIIFVPGTTIVGILGLLCVFAGLAYGFSTFGAPIGWGITAVTVIISTATIVVSLKSGVWKRFALNNTMESKVNEHLPIDIKPGEEGITLSALRPIGNAEFGNEKMEVTTLGELVDSGSKVKVTHIEGRVIYVEQLNN</sequence>
<dbReference type="PANTHER" id="PTHR33507:SF3">
    <property type="entry name" value="INNER MEMBRANE PROTEIN YBBJ"/>
    <property type="match status" value="1"/>
</dbReference>
<feature type="transmembrane region" description="Helical" evidence="5">
    <location>
        <begin position="54"/>
        <end position="74"/>
    </location>
</feature>
<evidence type="ECO:0000256" key="2">
    <source>
        <dbReference type="ARBA" id="ARBA00022692"/>
    </source>
</evidence>
<evidence type="ECO:0000256" key="3">
    <source>
        <dbReference type="ARBA" id="ARBA00022989"/>
    </source>
</evidence>
<dbReference type="InterPro" id="IPR002810">
    <property type="entry name" value="NfeD-like_C"/>
</dbReference>
<dbReference type="InterPro" id="IPR052165">
    <property type="entry name" value="Membrane_assoc_protease"/>
</dbReference>
<evidence type="ECO:0000256" key="1">
    <source>
        <dbReference type="ARBA" id="ARBA00004141"/>
    </source>
</evidence>
<dbReference type="InterPro" id="IPR012340">
    <property type="entry name" value="NA-bd_OB-fold"/>
</dbReference>
<comment type="subcellular location">
    <subcellularLocation>
        <location evidence="1">Membrane</location>
        <topology evidence="1">Multi-pass membrane protein</topology>
    </subcellularLocation>
</comment>
<dbReference type="EMBL" id="UOES01000029">
    <property type="protein sequence ID" value="VAW25859.1"/>
    <property type="molecule type" value="Genomic_DNA"/>
</dbReference>
<evidence type="ECO:0000256" key="5">
    <source>
        <dbReference type="SAM" id="Phobius"/>
    </source>
</evidence>
<dbReference type="Pfam" id="PF01957">
    <property type="entry name" value="NfeD"/>
    <property type="match status" value="1"/>
</dbReference>
<feature type="transmembrane region" description="Helical" evidence="5">
    <location>
        <begin position="30"/>
        <end position="48"/>
    </location>
</feature>
<evidence type="ECO:0000259" key="6">
    <source>
        <dbReference type="Pfam" id="PF01957"/>
    </source>
</evidence>
<accession>A0A3B0UMT0</accession>
<dbReference type="PANTHER" id="PTHR33507">
    <property type="entry name" value="INNER MEMBRANE PROTEIN YBBJ"/>
    <property type="match status" value="1"/>
</dbReference>
<evidence type="ECO:0000256" key="4">
    <source>
        <dbReference type="ARBA" id="ARBA00023136"/>
    </source>
</evidence>
<feature type="domain" description="NfeD-like C-terminal" evidence="6">
    <location>
        <begin position="103"/>
        <end position="153"/>
    </location>
</feature>
<evidence type="ECO:0000313" key="7">
    <source>
        <dbReference type="EMBL" id="VAW25859.1"/>
    </source>
</evidence>
<proteinExistence type="predicted"/>
<gene>
    <name evidence="7" type="ORF">MNBD_BACTEROID06-772</name>
</gene>
<reference evidence="7" key="1">
    <citation type="submission" date="2018-06" db="EMBL/GenBank/DDBJ databases">
        <authorList>
            <person name="Zhirakovskaya E."/>
        </authorList>
    </citation>
    <scope>NUCLEOTIDE SEQUENCE</scope>
</reference>
<dbReference type="GO" id="GO:0005886">
    <property type="term" value="C:plasma membrane"/>
    <property type="evidence" value="ECO:0007669"/>
    <property type="project" value="TreeGrafter"/>
</dbReference>
<dbReference type="AlphaFoldDB" id="A0A3B0UMT0"/>
<name>A0A3B0UMT0_9ZZZZ</name>
<organism evidence="7">
    <name type="scientific">hydrothermal vent metagenome</name>
    <dbReference type="NCBI Taxonomy" id="652676"/>
    <lineage>
        <taxon>unclassified sequences</taxon>
        <taxon>metagenomes</taxon>
        <taxon>ecological metagenomes</taxon>
    </lineage>
</organism>
<keyword evidence="3 5" id="KW-1133">Transmembrane helix</keyword>
<keyword evidence="4 5" id="KW-0472">Membrane</keyword>